<dbReference type="AlphaFoldDB" id="A0A928X4P6"/>
<comment type="caution">
    <text evidence="2">The sequence shown here is derived from an EMBL/GenBank/DDBJ whole genome shotgun (WGS) entry which is preliminary data.</text>
</comment>
<keyword evidence="1" id="KW-0812">Transmembrane</keyword>
<reference evidence="2" key="1">
    <citation type="submission" date="2020-10" db="EMBL/GenBank/DDBJ databases">
        <authorList>
            <person name="Castelo-Branco R."/>
            <person name="Eusebio N."/>
            <person name="Adriana R."/>
            <person name="Vieira A."/>
            <person name="Brugerolle De Fraissinette N."/>
            <person name="Rezende De Castro R."/>
            <person name="Schneider M.P."/>
            <person name="Vasconcelos V."/>
            <person name="Leao P.N."/>
        </authorList>
    </citation>
    <scope>NUCLEOTIDE SEQUENCE</scope>
    <source>
        <strain evidence="2">LEGE 11479</strain>
    </source>
</reference>
<organism evidence="2 3">
    <name type="scientific">Leptolyngbya cf. ectocarpi LEGE 11479</name>
    <dbReference type="NCBI Taxonomy" id="1828722"/>
    <lineage>
        <taxon>Bacteria</taxon>
        <taxon>Bacillati</taxon>
        <taxon>Cyanobacteriota</taxon>
        <taxon>Cyanophyceae</taxon>
        <taxon>Leptolyngbyales</taxon>
        <taxon>Leptolyngbyaceae</taxon>
        <taxon>Leptolyngbya group</taxon>
        <taxon>Leptolyngbya</taxon>
    </lineage>
</organism>
<evidence type="ECO:0000313" key="3">
    <source>
        <dbReference type="Proteomes" id="UP000615026"/>
    </source>
</evidence>
<keyword evidence="1" id="KW-1133">Transmembrane helix</keyword>
<dbReference type="RefSeq" id="WP_193993154.1">
    <property type="nucleotide sequence ID" value="NZ_JADEXP010000080.1"/>
</dbReference>
<keyword evidence="1" id="KW-0472">Membrane</keyword>
<gene>
    <name evidence="2" type="ORF">IQ260_11025</name>
</gene>
<name>A0A928X4P6_LEPEC</name>
<dbReference type="Proteomes" id="UP000615026">
    <property type="component" value="Unassembled WGS sequence"/>
</dbReference>
<protein>
    <submittedName>
        <fullName evidence="2">Uncharacterized protein</fullName>
    </submittedName>
</protein>
<dbReference type="EMBL" id="JADEXP010000080">
    <property type="protein sequence ID" value="MBE9067188.1"/>
    <property type="molecule type" value="Genomic_DNA"/>
</dbReference>
<evidence type="ECO:0000313" key="2">
    <source>
        <dbReference type="EMBL" id="MBE9067188.1"/>
    </source>
</evidence>
<evidence type="ECO:0000256" key="1">
    <source>
        <dbReference type="SAM" id="Phobius"/>
    </source>
</evidence>
<keyword evidence="3" id="KW-1185">Reference proteome</keyword>
<feature type="transmembrane region" description="Helical" evidence="1">
    <location>
        <begin position="99"/>
        <end position="118"/>
    </location>
</feature>
<feature type="transmembrane region" description="Helical" evidence="1">
    <location>
        <begin position="56"/>
        <end position="79"/>
    </location>
</feature>
<proteinExistence type="predicted"/>
<sequence length="127" mass="13700">MMTTVSDAHAYTIDLIFEAVGIMVPVITGYLVVFVGGVGTLWEISTKRLVKINWRLVGVTLLLGLLSLGTFAGAMHFGLSATLDASEAETKLLDARWCLAIGYNIFVGSLIAGAYTCFRAVRPRRSS</sequence>
<accession>A0A928X4P6</accession>
<feature type="transmembrane region" description="Helical" evidence="1">
    <location>
        <begin position="20"/>
        <end position="44"/>
    </location>
</feature>